<protein>
    <recommendedName>
        <fullName evidence="4">Secreted protein</fullName>
    </recommendedName>
</protein>
<dbReference type="Proteomes" id="UP000694892">
    <property type="component" value="Chromosome 2L"/>
</dbReference>
<name>A0A974DQC6_XENLA</name>
<evidence type="ECO:0000313" key="3">
    <source>
        <dbReference type="Proteomes" id="UP000694892"/>
    </source>
</evidence>
<feature type="chain" id="PRO_5037063948" description="Secreted protein" evidence="1">
    <location>
        <begin position="20"/>
        <end position="127"/>
    </location>
</feature>
<keyword evidence="1" id="KW-0732">Signal</keyword>
<evidence type="ECO:0000313" key="2">
    <source>
        <dbReference type="EMBL" id="OCT96083.1"/>
    </source>
</evidence>
<gene>
    <name evidence="2" type="ORF">XELAEV_18013765mg</name>
</gene>
<sequence>MLLLLFIWPLALHIFLLDSEFSSWLVWQFAESSSASNCHLKTMQTAMHWCFRVFTIDVSRIDFVARAAASSVGQGKKFFKGPSINLCMGMALRRGCLRQIPTESVPLKHDLLREMRVPTTTTQHCIV</sequence>
<evidence type="ECO:0008006" key="4">
    <source>
        <dbReference type="Google" id="ProtNLM"/>
    </source>
</evidence>
<proteinExistence type="predicted"/>
<reference evidence="3" key="1">
    <citation type="journal article" date="2016" name="Nature">
        <title>Genome evolution in the allotetraploid frog Xenopus laevis.</title>
        <authorList>
            <person name="Session A.M."/>
            <person name="Uno Y."/>
            <person name="Kwon T."/>
            <person name="Chapman J.A."/>
            <person name="Toyoda A."/>
            <person name="Takahashi S."/>
            <person name="Fukui A."/>
            <person name="Hikosaka A."/>
            <person name="Suzuki A."/>
            <person name="Kondo M."/>
            <person name="van Heeringen S.J."/>
            <person name="Quigley I."/>
            <person name="Heinz S."/>
            <person name="Ogino H."/>
            <person name="Ochi H."/>
            <person name="Hellsten U."/>
            <person name="Lyons J.B."/>
            <person name="Simakov O."/>
            <person name="Putnam N."/>
            <person name="Stites J."/>
            <person name="Kuroki Y."/>
            <person name="Tanaka T."/>
            <person name="Michiue T."/>
            <person name="Watanabe M."/>
            <person name="Bogdanovic O."/>
            <person name="Lister R."/>
            <person name="Georgiou G."/>
            <person name="Paranjpe S.S."/>
            <person name="van Kruijsbergen I."/>
            <person name="Shu S."/>
            <person name="Carlson J."/>
            <person name="Kinoshita T."/>
            <person name="Ohta Y."/>
            <person name="Mawaribuchi S."/>
            <person name="Jenkins J."/>
            <person name="Grimwood J."/>
            <person name="Schmutz J."/>
            <person name="Mitros T."/>
            <person name="Mozaffari S.V."/>
            <person name="Suzuki Y."/>
            <person name="Haramoto Y."/>
            <person name="Yamamoto T.S."/>
            <person name="Takagi C."/>
            <person name="Heald R."/>
            <person name="Miller K."/>
            <person name="Haudenschild C."/>
            <person name="Kitzman J."/>
            <person name="Nakayama T."/>
            <person name="Izutsu Y."/>
            <person name="Robert J."/>
            <person name="Fortriede J."/>
            <person name="Burns K."/>
            <person name="Lotay V."/>
            <person name="Karimi K."/>
            <person name="Yasuoka Y."/>
            <person name="Dichmann D.S."/>
            <person name="Flajnik M.F."/>
            <person name="Houston D.W."/>
            <person name="Shendure J."/>
            <person name="DuPasquier L."/>
            <person name="Vize P.D."/>
            <person name="Zorn A.M."/>
            <person name="Ito M."/>
            <person name="Marcotte E.M."/>
            <person name="Wallingford J.B."/>
            <person name="Ito Y."/>
            <person name="Asashima M."/>
            <person name="Ueno N."/>
            <person name="Matsuda Y."/>
            <person name="Veenstra G.J."/>
            <person name="Fujiyama A."/>
            <person name="Harland R.M."/>
            <person name="Taira M."/>
            <person name="Rokhsar D.S."/>
        </authorList>
    </citation>
    <scope>NUCLEOTIDE SEQUENCE [LARGE SCALE GENOMIC DNA]</scope>
    <source>
        <strain evidence="3">J</strain>
    </source>
</reference>
<dbReference type="EMBL" id="CM004468">
    <property type="protein sequence ID" value="OCT96083.1"/>
    <property type="molecule type" value="Genomic_DNA"/>
</dbReference>
<dbReference type="AlphaFoldDB" id="A0A974DQC6"/>
<feature type="signal peptide" evidence="1">
    <location>
        <begin position="1"/>
        <end position="19"/>
    </location>
</feature>
<organism evidence="2 3">
    <name type="scientific">Xenopus laevis</name>
    <name type="common">African clawed frog</name>
    <dbReference type="NCBI Taxonomy" id="8355"/>
    <lineage>
        <taxon>Eukaryota</taxon>
        <taxon>Metazoa</taxon>
        <taxon>Chordata</taxon>
        <taxon>Craniata</taxon>
        <taxon>Vertebrata</taxon>
        <taxon>Euteleostomi</taxon>
        <taxon>Amphibia</taxon>
        <taxon>Batrachia</taxon>
        <taxon>Anura</taxon>
        <taxon>Pipoidea</taxon>
        <taxon>Pipidae</taxon>
        <taxon>Xenopodinae</taxon>
        <taxon>Xenopus</taxon>
        <taxon>Xenopus</taxon>
    </lineage>
</organism>
<evidence type="ECO:0000256" key="1">
    <source>
        <dbReference type="SAM" id="SignalP"/>
    </source>
</evidence>
<accession>A0A974DQC6</accession>